<feature type="transmembrane region" description="Helical" evidence="5">
    <location>
        <begin position="323"/>
        <end position="348"/>
    </location>
</feature>
<gene>
    <name evidence="5 8" type="primary">nuoN</name>
    <name evidence="8" type="ORF">CARM_1465</name>
</gene>
<feature type="transmembrane region" description="Helical" evidence="5">
    <location>
        <begin position="79"/>
        <end position="97"/>
    </location>
</feature>
<comment type="catalytic activity">
    <reaction evidence="5">
        <text>a quinone + NADH + 5 H(+)(in) = a quinol + NAD(+) + 4 H(+)(out)</text>
        <dbReference type="Rhea" id="RHEA:57888"/>
        <dbReference type="ChEBI" id="CHEBI:15378"/>
        <dbReference type="ChEBI" id="CHEBI:24646"/>
        <dbReference type="ChEBI" id="CHEBI:57540"/>
        <dbReference type="ChEBI" id="CHEBI:57945"/>
        <dbReference type="ChEBI" id="CHEBI:132124"/>
    </reaction>
</comment>
<evidence type="ECO:0000313" key="9">
    <source>
        <dbReference type="Proteomes" id="UP000509246"/>
    </source>
</evidence>
<keyword evidence="5" id="KW-1278">Translocase</keyword>
<dbReference type="Pfam" id="PF00361">
    <property type="entry name" value="Proton_antipo_M"/>
    <property type="match status" value="1"/>
</dbReference>
<comment type="function">
    <text evidence="5">NDH-1 shuttles electrons from NADH, via FMN and iron-sulfur (Fe-S) centers, to quinones in the respiratory chain. The immediate electron acceptor for the enzyme in this species is believed to be ubiquinone. Couples the redox reaction to proton translocation (for every two electrons transferred, four hydrogen ions are translocated across the cytoplasmic membrane), and thus conserves the redox energy in a proton gradient.</text>
</comment>
<dbReference type="InterPro" id="IPR001750">
    <property type="entry name" value="ND/Mrp_TM"/>
</dbReference>
<evidence type="ECO:0000313" key="8">
    <source>
        <dbReference type="EMBL" id="QKF80358.1"/>
    </source>
</evidence>
<feature type="transmembrane region" description="Helical" evidence="5">
    <location>
        <begin position="40"/>
        <end position="59"/>
    </location>
</feature>
<evidence type="ECO:0000256" key="1">
    <source>
        <dbReference type="ARBA" id="ARBA00004127"/>
    </source>
</evidence>
<keyword evidence="5" id="KW-1003">Cell membrane</keyword>
<feature type="transmembrane region" description="Helical" evidence="5">
    <location>
        <begin position="12"/>
        <end position="33"/>
    </location>
</feature>
<accession>A0A7L5HM94</accession>
<dbReference type="GeneID" id="56587215"/>
<feature type="transmembrane region" description="Helical" evidence="5">
    <location>
        <begin position="448"/>
        <end position="466"/>
    </location>
</feature>
<keyword evidence="3 5" id="KW-1133">Transmembrane helix</keyword>
<name>A0A7L5HM94_9BACT</name>
<feature type="transmembrane region" description="Helical" evidence="5">
    <location>
        <begin position="198"/>
        <end position="223"/>
    </location>
</feature>
<dbReference type="GO" id="GO:0012505">
    <property type="term" value="C:endomembrane system"/>
    <property type="evidence" value="ECO:0007669"/>
    <property type="project" value="UniProtKB-SubCell"/>
</dbReference>
<evidence type="ECO:0000256" key="6">
    <source>
        <dbReference type="RuleBase" id="RU000320"/>
    </source>
</evidence>
<dbReference type="EMBL" id="CP053825">
    <property type="protein sequence ID" value="QKF80358.1"/>
    <property type="molecule type" value="Genomic_DNA"/>
</dbReference>
<dbReference type="AlphaFoldDB" id="A0A7L5HM94"/>
<feature type="transmembrane region" description="Helical" evidence="5">
    <location>
        <begin position="368"/>
        <end position="391"/>
    </location>
</feature>
<feature type="transmembrane region" description="Helical" evidence="5">
    <location>
        <begin position="127"/>
        <end position="147"/>
    </location>
</feature>
<reference evidence="8 9" key="1">
    <citation type="submission" date="2020-05" db="EMBL/GenBank/DDBJ databases">
        <title>Complete genome sequencing of Campylobacter and Arcobacter type strains.</title>
        <authorList>
            <person name="Miller W.G."/>
            <person name="Yee E."/>
        </authorList>
    </citation>
    <scope>NUCLEOTIDE SEQUENCE [LARGE SCALE GENOMIC DNA]</scope>
    <source>
        <strain evidence="8 9">CCUG 73571</strain>
    </source>
</reference>
<proteinExistence type="inferred from homology"/>
<keyword evidence="5" id="KW-0813">Transport</keyword>
<dbReference type="GO" id="GO:0008137">
    <property type="term" value="F:NADH dehydrogenase (ubiquinone) activity"/>
    <property type="evidence" value="ECO:0007669"/>
    <property type="project" value="InterPro"/>
</dbReference>
<keyword evidence="5" id="KW-0830">Ubiquinone</keyword>
<dbReference type="RefSeq" id="WP_139426212.1">
    <property type="nucleotide sequence ID" value="NZ_CBCSFY010000004.1"/>
</dbReference>
<dbReference type="GO" id="GO:0048038">
    <property type="term" value="F:quinone binding"/>
    <property type="evidence" value="ECO:0007669"/>
    <property type="project" value="UniProtKB-KW"/>
</dbReference>
<dbReference type="EC" id="7.1.1.-" evidence="5"/>
<keyword evidence="9" id="KW-1185">Reference proteome</keyword>
<dbReference type="HAMAP" id="MF_00445">
    <property type="entry name" value="NDH1_NuoN_1"/>
    <property type="match status" value="1"/>
</dbReference>
<feature type="transmembrane region" description="Helical" evidence="5">
    <location>
        <begin position="403"/>
        <end position="427"/>
    </location>
</feature>
<keyword evidence="5" id="KW-0520">NAD</keyword>
<evidence type="ECO:0000256" key="3">
    <source>
        <dbReference type="ARBA" id="ARBA00022989"/>
    </source>
</evidence>
<feature type="transmembrane region" description="Helical" evidence="5">
    <location>
        <begin position="159"/>
        <end position="178"/>
    </location>
</feature>
<evidence type="ECO:0000256" key="5">
    <source>
        <dbReference type="HAMAP-Rule" id="MF_00445"/>
    </source>
</evidence>
<comment type="similarity">
    <text evidence="5">Belongs to the complex I subunit 2 family.</text>
</comment>
<feature type="transmembrane region" description="Helical" evidence="5">
    <location>
        <begin position="292"/>
        <end position="311"/>
    </location>
</feature>
<feature type="transmembrane region" description="Helical" evidence="5">
    <location>
        <begin position="104"/>
        <end position="121"/>
    </location>
</feature>
<comment type="subcellular location">
    <subcellularLocation>
        <location evidence="5">Cell membrane</location>
        <topology evidence="5">Multi-pass membrane protein</topology>
    </subcellularLocation>
    <subcellularLocation>
        <location evidence="1">Endomembrane system</location>
        <topology evidence="1">Multi-pass membrane protein</topology>
    </subcellularLocation>
    <subcellularLocation>
        <location evidence="6">Membrane</location>
        <topology evidence="6">Multi-pass membrane protein</topology>
    </subcellularLocation>
</comment>
<feature type="transmembrane region" description="Helical" evidence="5">
    <location>
        <begin position="267"/>
        <end position="285"/>
    </location>
</feature>
<comment type="subunit">
    <text evidence="5">NDH-1 is composed of 14 different subunits. Subunits NuoA, H, J, K, L, M, N constitute the membrane sector of the complex.</text>
</comment>
<evidence type="ECO:0000259" key="7">
    <source>
        <dbReference type="Pfam" id="PF00361"/>
    </source>
</evidence>
<evidence type="ECO:0000256" key="2">
    <source>
        <dbReference type="ARBA" id="ARBA00022692"/>
    </source>
</evidence>
<dbReference type="PANTHER" id="PTHR22773">
    <property type="entry name" value="NADH DEHYDROGENASE"/>
    <property type="match status" value="1"/>
</dbReference>
<protein>
    <recommendedName>
        <fullName evidence="5">NADH-quinone oxidoreductase subunit N</fullName>
        <ecNumber evidence="5">7.1.1.-</ecNumber>
    </recommendedName>
    <alternativeName>
        <fullName evidence="5">NADH dehydrogenase I subunit N</fullName>
    </alternativeName>
    <alternativeName>
        <fullName evidence="5">NDH-1 subunit N</fullName>
    </alternativeName>
</protein>
<dbReference type="KEGG" id="carm:CARM_1465"/>
<feature type="domain" description="NADH:quinone oxidoreductase/Mrp antiporter transmembrane" evidence="7">
    <location>
        <begin position="123"/>
        <end position="417"/>
    </location>
</feature>
<dbReference type="GO" id="GO:0005886">
    <property type="term" value="C:plasma membrane"/>
    <property type="evidence" value="ECO:0007669"/>
    <property type="project" value="UniProtKB-SubCell"/>
</dbReference>
<keyword evidence="4 5" id="KW-0472">Membrane</keyword>
<sequence>MSGFSLEKLNFVLLFPVLSLLFWAIVLLLLGAFKKLSRNFYIGASVIALLSALCFLLLYNGFVLNDSHAFFGLFVSDNYAIFTQIVILVFSMLYLLMDKDEQKAEFFSLFLFMVASLILMVSSTNLIVIFLALEGSSLALYTLIALRGTHNAISSSIKYFALAAVGAGFFVFACAFVYLKIKSLDLDILLHSEYISDPILLCAGVMFLVIVGVKLSIAPFHFWLKDVYCGVHTNFIAFISIVPKIAMIIVVLRIFSALGGGVKFEYIVALLAIFSMLAVSIVALIQKDVKKMLAYSSITHSSFILAAIVSSMSVSSQGDGTSYLLSVFALFVYWISFAFANYGVFLILSLFKKSSFESFSGLFDQRPVLSIMLAIFILCIAGIPPFGIFWGKILILASILNSGYYVLVFAVALSSMIMLYAYLKILIYIFFKQEQAIESVNLNIRQKIILSICFIGSLSLHIFAFVK</sequence>
<evidence type="ECO:0000256" key="4">
    <source>
        <dbReference type="ARBA" id="ARBA00023136"/>
    </source>
</evidence>
<keyword evidence="2 5" id="KW-0812">Transmembrane</keyword>
<dbReference type="InterPro" id="IPR010096">
    <property type="entry name" value="NADH-Q_OxRdtase_suN/2"/>
</dbReference>
<keyword evidence="5" id="KW-0874">Quinone</keyword>
<organism evidence="8 9">
    <name type="scientific">Campylobacter armoricus</name>
    <dbReference type="NCBI Taxonomy" id="2505970"/>
    <lineage>
        <taxon>Bacteria</taxon>
        <taxon>Pseudomonadati</taxon>
        <taxon>Campylobacterota</taxon>
        <taxon>Epsilonproteobacteria</taxon>
        <taxon>Campylobacterales</taxon>
        <taxon>Campylobacteraceae</taxon>
        <taxon>Campylobacter</taxon>
    </lineage>
</organism>
<dbReference type="GO" id="GO:0050136">
    <property type="term" value="F:NADH dehydrogenase (quinone) (non-electrogenic) activity"/>
    <property type="evidence" value="ECO:0007669"/>
    <property type="project" value="UniProtKB-UniRule"/>
</dbReference>
<dbReference type="GO" id="GO:0042773">
    <property type="term" value="P:ATP synthesis coupled electron transport"/>
    <property type="evidence" value="ECO:0007669"/>
    <property type="project" value="InterPro"/>
</dbReference>
<dbReference type="Proteomes" id="UP000509246">
    <property type="component" value="Chromosome"/>
</dbReference>
<feature type="transmembrane region" description="Helical" evidence="5">
    <location>
        <begin position="235"/>
        <end position="255"/>
    </location>
</feature>